<evidence type="ECO:0000313" key="1">
    <source>
        <dbReference type="EMBL" id="MFB9074416.1"/>
    </source>
</evidence>
<dbReference type="EMBL" id="JBHMFI010000002">
    <property type="protein sequence ID" value="MFB9074416.1"/>
    <property type="molecule type" value="Genomic_DNA"/>
</dbReference>
<reference evidence="1 2" key="1">
    <citation type="submission" date="2024-09" db="EMBL/GenBank/DDBJ databases">
        <authorList>
            <person name="Sun Q."/>
            <person name="Mori K."/>
        </authorList>
    </citation>
    <scope>NUCLEOTIDE SEQUENCE [LARGE SCALE GENOMIC DNA]</scope>
    <source>
        <strain evidence="1 2">CCM 7609</strain>
    </source>
</reference>
<protein>
    <submittedName>
        <fullName evidence="1">Uncharacterized protein</fullName>
    </submittedName>
</protein>
<comment type="caution">
    <text evidence="1">The sequence shown here is derived from an EMBL/GenBank/DDBJ whole genome shotgun (WGS) entry which is preliminary data.</text>
</comment>
<dbReference type="Proteomes" id="UP001589575">
    <property type="component" value="Unassembled WGS sequence"/>
</dbReference>
<organism evidence="1 2">
    <name type="scientific">Citricoccus parietis</name>
    <dbReference type="NCBI Taxonomy" id="592307"/>
    <lineage>
        <taxon>Bacteria</taxon>
        <taxon>Bacillati</taxon>
        <taxon>Actinomycetota</taxon>
        <taxon>Actinomycetes</taxon>
        <taxon>Micrococcales</taxon>
        <taxon>Micrococcaceae</taxon>
        <taxon>Citricoccus</taxon>
    </lineage>
</organism>
<proteinExistence type="predicted"/>
<sequence>MACPPLGAGMRRVSPSEVSMTSWLTVIRRPIAPVFCSCSTFCSRPGMSPPASSLLVGRSIRTCCPVGSWWASSRSAIRGGRSASGRARARSSWPVSAPWVRSRTVTSLSERFLPSPVTCSLRYRRFTVVSPLMPVMVTGSLVRAWLSMSVAATTSPGRRSSMVTVNRAEP</sequence>
<accession>A0ABV5G638</accession>
<evidence type="ECO:0000313" key="2">
    <source>
        <dbReference type="Proteomes" id="UP001589575"/>
    </source>
</evidence>
<keyword evidence="2" id="KW-1185">Reference proteome</keyword>
<gene>
    <name evidence="1" type="ORF">ACFFX0_25790</name>
</gene>
<name>A0ABV5G638_9MICC</name>